<keyword evidence="8" id="KW-0472">Membrane</keyword>
<dbReference type="EMBL" id="KN838650">
    <property type="protein sequence ID" value="KIJ99255.1"/>
    <property type="molecule type" value="Genomic_DNA"/>
</dbReference>
<evidence type="ECO:0000313" key="11">
    <source>
        <dbReference type="EMBL" id="KIJ99255.1"/>
    </source>
</evidence>
<keyword evidence="7" id="KW-1133">Transmembrane helix</keyword>
<dbReference type="AlphaFoldDB" id="A0A0C9X2G3"/>
<evidence type="ECO:0000256" key="2">
    <source>
        <dbReference type="ARBA" id="ARBA00007904"/>
    </source>
</evidence>
<dbReference type="STRING" id="1095629.A0A0C9X2G3"/>
<evidence type="ECO:0000313" key="12">
    <source>
        <dbReference type="Proteomes" id="UP000054477"/>
    </source>
</evidence>
<evidence type="ECO:0000256" key="4">
    <source>
        <dbReference type="ARBA" id="ARBA00022692"/>
    </source>
</evidence>
<proteinExistence type="inferred from homology"/>
<dbReference type="HOGENOM" id="CLU_612599_0_0_1"/>
<keyword evidence="9" id="KW-0325">Glycoprotein</keyword>
<accession>A0A0C9X2G3</accession>
<evidence type="ECO:0000259" key="10">
    <source>
        <dbReference type="Pfam" id="PF07774"/>
    </source>
</evidence>
<dbReference type="InterPro" id="IPR011678">
    <property type="entry name" value="EMC1_C"/>
</dbReference>
<evidence type="ECO:0000256" key="1">
    <source>
        <dbReference type="ARBA" id="ARBA00004115"/>
    </source>
</evidence>
<keyword evidence="5" id="KW-0732">Signal</keyword>
<evidence type="ECO:0000256" key="7">
    <source>
        <dbReference type="ARBA" id="ARBA00022989"/>
    </source>
</evidence>
<dbReference type="PANTHER" id="PTHR21573">
    <property type="entry name" value="ER MEMBRANE PROTEIN COMPLEX SUBUNIT 1"/>
    <property type="match status" value="1"/>
</dbReference>
<keyword evidence="4" id="KW-0812">Transmembrane</keyword>
<gene>
    <name evidence="11" type="ORF">K443DRAFT_8516</name>
</gene>
<dbReference type="Pfam" id="PF07774">
    <property type="entry name" value="EMC1_C"/>
    <property type="match status" value="1"/>
</dbReference>
<name>A0A0C9X2G3_9AGAR</name>
<evidence type="ECO:0000256" key="8">
    <source>
        <dbReference type="ARBA" id="ARBA00023136"/>
    </source>
</evidence>
<keyword evidence="6" id="KW-0256">Endoplasmic reticulum</keyword>
<dbReference type="OrthoDB" id="28092at2759"/>
<evidence type="ECO:0000256" key="3">
    <source>
        <dbReference type="ARBA" id="ARBA00020824"/>
    </source>
</evidence>
<evidence type="ECO:0000256" key="5">
    <source>
        <dbReference type="ARBA" id="ARBA00022729"/>
    </source>
</evidence>
<evidence type="ECO:0000256" key="6">
    <source>
        <dbReference type="ARBA" id="ARBA00022824"/>
    </source>
</evidence>
<protein>
    <recommendedName>
        <fullName evidence="3">ER membrane protein complex subunit 1</fullName>
    </recommendedName>
</protein>
<dbReference type="PANTHER" id="PTHR21573:SF0">
    <property type="entry name" value="ER MEMBRANE PROTEIN COMPLEX SUBUNIT 1"/>
    <property type="match status" value="1"/>
</dbReference>
<reference evidence="11 12" key="1">
    <citation type="submission" date="2014-04" db="EMBL/GenBank/DDBJ databases">
        <authorList>
            <consortium name="DOE Joint Genome Institute"/>
            <person name="Kuo A."/>
            <person name="Kohler A."/>
            <person name="Nagy L.G."/>
            <person name="Floudas D."/>
            <person name="Copeland A."/>
            <person name="Barry K.W."/>
            <person name="Cichocki N."/>
            <person name="Veneault-Fourrey C."/>
            <person name="LaButti K."/>
            <person name="Lindquist E.A."/>
            <person name="Lipzen A."/>
            <person name="Lundell T."/>
            <person name="Morin E."/>
            <person name="Murat C."/>
            <person name="Sun H."/>
            <person name="Tunlid A."/>
            <person name="Henrissat B."/>
            <person name="Grigoriev I.V."/>
            <person name="Hibbett D.S."/>
            <person name="Martin F."/>
            <person name="Nordberg H.P."/>
            <person name="Cantor M.N."/>
            <person name="Hua S.X."/>
        </authorList>
    </citation>
    <scope>NUCLEOTIDE SEQUENCE [LARGE SCALE GENOMIC DNA]</scope>
    <source>
        <strain evidence="11 12">LaAM-08-1</strain>
    </source>
</reference>
<dbReference type="Proteomes" id="UP000054477">
    <property type="component" value="Unassembled WGS sequence"/>
</dbReference>
<evidence type="ECO:0000256" key="9">
    <source>
        <dbReference type="ARBA" id="ARBA00023180"/>
    </source>
</evidence>
<comment type="subcellular location">
    <subcellularLocation>
        <location evidence="1">Endoplasmic reticulum membrane</location>
        <topology evidence="1">Single-pass type I membrane protein</topology>
    </subcellularLocation>
</comment>
<dbReference type="GO" id="GO:0072546">
    <property type="term" value="C:EMC complex"/>
    <property type="evidence" value="ECO:0007669"/>
    <property type="project" value="InterPro"/>
</dbReference>
<dbReference type="InterPro" id="IPR026895">
    <property type="entry name" value="EMC1"/>
</dbReference>
<reference evidence="12" key="2">
    <citation type="submission" date="2015-01" db="EMBL/GenBank/DDBJ databases">
        <title>Evolutionary Origins and Diversification of the Mycorrhizal Mutualists.</title>
        <authorList>
            <consortium name="DOE Joint Genome Institute"/>
            <consortium name="Mycorrhizal Genomics Consortium"/>
            <person name="Kohler A."/>
            <person name="Kuo A."/>
            <person name="Nagy L.G."/>
            <person name="Floudas D."/>
            <person name="Copeland A."/>
            <person name="Barry K.W."/>
            <person name="Cichocki N."/>
            <person name="Veneault-Fourrey C."/>
            <person name="LaButti K."/>
            <person name="Lindquist E.A."/>
            <person name="Lipzen A."/>
            <person name="Lundell T."/>
            <person name="Morin E."/>
            <person name="Murat C."/>
            <person name="Riley R."/>
            <person name="Ohm R."/>
            <person name="Sun H."/>
            <person name="Tunlid A."/>
            <person name="Henrissat B."/>
            <person name="Grigoriev I.V."/>
            <person name="Hibbett D.S."/>
            <person name="Martin F."/>
        </authorList>
    </citation>
    <scope>NUCLEOTIDE SEQUENCE [LARGE SCALE GENOMIC DNA]</scope>
    <source>
        <strain evidence="12">LaAM-08-1</strain>
    </source>
</reference>
<keyword evidence="12" id="KW-1185">Reference proteome</keyword>
<sequence length="447" mass="49759">MGNWWQQGKLVASREDGTSRFLKLHEDPLSLTSIWQFENSVALDALHTPSGVVVARLLATTAIKLWRQCELKWMREESLATTTSAEFVELPDRVASELNLHVGCEGFASRVIRQISDAQLYVTRTVSDGGDPEVVLVTQRRANNTLVDTVLFHVDAVNGEDVRQASKKSDVFEGLDIIKGPLVEGFLLQTKPKAVVLLDEFLQVYLYHNNADTQAAFAKVSSALSFPLRTNVEGRQCIQGHQILLNSELIDKPVAYTTWSLNLPPSEGVQHLLPAGSRGPDNALQVTQPSLVHCAHYFSNDEYMWAMEAIISWLVYRYFEGDVADGSVGGAKGYRMVTVELYEGEVVDGKRLGAVKDLYTCIPFASVFLQAITALAPTSTKFGISSKDLIAATKNHRIQSYQRAVLKPRRPKRKVTAKEAEEFLIEYNPVLPDDPHRVLSHNYEVSS</sequence>
<comment type="similarity">
    <text evidence="2">Belongs to the EMC1 family.</text>
</comment>
<dbReference type="GO" id="GO:0034975">
    <property type="term" value="P:protein folding in endoplasmic reticulum"/>
    <property type="evidence" value="ECO:0007669"/>
    <property type="project" value="TreeGrafter"/>
</dbReference>
<feature type="domain" description="ER membrane protein complex subunit 1 C-terminal" evidence="10">
    <location>
        <begin position="313"/>
        <end position="446"/>
    </location>
</feature>
<organism evidence="11 12">
    <name type="scientific">Laccaria amethystina LaAM-08-1</name>
    <dbReference type="NCBI Taxonomy" id="1095629"/>
    <lineage>
        <taxon>Eukaryota</taxon>
        <taxon>Fungi</taxon>
        <taxon>Dikarya</taxon>
        <taxon>Basidiomycota</taxon>
        <taxon>Agaricomycotina</taxon>
        <taxon>Agaricomycetes</taxon>
        <taxon>Agaricomycetidae</taxon>
        <taxon>Agaricales</taxon>
        <taxon>Agaricineae</taxon>
        <taxon>Hydnangiaceae</taxon>
        <taxon>Laccaria</taxon>
    </lineage>
</organism>